<feature type="region of interest" description="Disordered" evidence="1">
    <location>
        <begin position="160"/>
        <end position="220"/>
    </location>
</feature>
<feature type="compositionally biased region" description="Low complexity" evidence="1">
    <location>
        <begin position="177"/>
        <end position="188"/>
    </location>
</feature>
<feature type="domain" description="TBC1" evidence="2">
    <location>
        <begin position="48"/>
        <end position="135"/>
    </location>
</feature>
<dbReference type="Pfam" id="PF15733">
    <property type="entry name" value="DUF4682"/>
    <property type="match status" value="1"/>
</dbReference>
<evidence type="ECO:0000313" key="4">
    <source>
        <dbReference type="Proteomes" id="UP000823561"/>
    </source>
</evidence>
<gene>
    <name evidence="3" type="ORF">AALO_G00213310</name>
</gene>
<protein>
    <recommendedName>
        <fullName evidence="2">TBC1 domain-containing protein</fullName>
    </recommendedName>
</protein>
<dbReference type="InterPro" id="IPR032738">
    <property type="entry name" value="Tbc1d30_C"/>
</dbReference>
<dbReference type="PANTHER" id="PTHR36290:SF1">
    <property type="entry name" value="RIKEN CDNA D630039A03 GENE"/>
    <property type="match status" value="1"/>
</dbReference>
<dbReference type="AlphaFoldDB" id="A0AAV6G075"/>
<accession>A0AAV6G075</accession>
<dbReference type="Proteomes" id="UP000823561">
    <property type="component" value="Chromosome 16"/>
</dbReference>
<evidence type="ECO:0000313" key="3">
    <source>
        <dbReference type="EMBL" id="KAG5268504.1"/>
    </source>
</evidence>
<keyword evidence="4" id="KW-1185">Reference proteome</keyword>
<dbReference type="EMBL" id="JADWDJ010000016">
    <property type="protein sequence ID" value="KAG5268504.1"/>
    <property type="molecule type" value="Genomic_DNA"/>
</dbReference>
<name>A0AAV6G075_9TELE</name>
<proteinExistence type="predicted"/>
<sequence length="249" mass="27974">MLSCCCSNLTCPWKQVIRTDEFRQETADGRQLYTEDGAQTLESTRMDIALLKEQYNWIKEKQRQETCVVVFKKASTSEEIIVKSPVSVVPMHQAMRRRPLERQLSVQEVQSDIFQDQGNSLWRTHLGLHRNGCAVSGVGSYHNQDPFAIQSNLFRESSLESTESSEKLTSDPEELDGSVSLGSSTSGLEAGDSKPSRKYSAPSVLSRQSSLVRSRPTQALSTARHYPFPQLKCPRKSEAAMRLGMYSSF</sequence>
<comment type="caution">
    <text evidence="3">The sequence shown here is derived from an EMBL/GenBank/DDBJ whole genome shotgun (WGS) entry which is preliminary data.</text>
</comment>
<organism evidence="3 4">
    <name type="scientific">Alosa alosa</name>
    <name type="common">allis shad</name>
    <dbReference type="NCBI Taxonomy" id="278164"/>
    <lineage>
        <taxon>Eukaryota</taxon>
        <taxon>Metazoa</taxon>
        <taxon>Chordata</taxon>
        <taxon>Craniata</taxon>
        <taxon>Vertebrata</taxon>
        <taxon>Euteleostomi</taxon>
        <taxon>Actinopterygii</taxon>
        <taxon>Neopterygii</taxon>
        <taxon>Teleostei</taxon>
        <taxon>Clupei</taxon>
        <taxon>Clupeiformes</taxon>
        <taxon>Clupeoidei</taxon>
        <taxon>Clupeidae</taxon>
        <taxon>Alosa</taxon>
    </lineage>
</organism>
<feature type="compositionally biased region" description="Low complexity" evidence="1">
    <location>
        <begin position="203"/>
        <end position="215"/>
    </location>
</feature>
<dbReference type="PANTHER" id="PTHR36290">
    <property type="entry name" value="RIKEN CDNA D630039A03 GENE"/>
    <property type="match status" value="1"/>
</dbReference>
<reference evidence="3" key="1">
    <citation type="submission" date="2020-10" db="EMBL/GenBank/DDBJ databases">
        <title>Chromosome-scale genome assembly of the Allis shad, Alosa alosa.</title>
        <authorList>
            <person name="Margot Z."/>
            <person name="Christophe K."/>
            <person name="Cabau C."/>
            <person name="Louis A."/>
            <person name="Berthelot C."/>
            <person name="Parey E."/>
            <person name="Roest Crollius H."/>
            <person name="Montfort J."/>
            <person name="Robinson-Rechavi M."/>
            <person name="Bucao C."/>
            <person name="Bouchez O."/>
            <person name="Gislard M."/>
            <person name="Lluch J."/>
            <person name="Milhes M."/>
            <person name="Lampietro C."/>
            <person name="Lopez Roques C."/>
            <person name="Donnadieu C."/>
            <person name="Braasch I."/>
            <person name="Desvignes T."/>
            <person name="Postlethwait J."/>
            <person name="Bobe J."/>
            <person name="Guiguen Y."/>
        </authorList>
    </citation>
    <scope>NUCLEOTIDE SEQUENCE</scope>
    <source>
        <strain evidence="3">M-15738</strain>
        <tissue evidence="3">Blood</tissue>
    </source>
</reference>
<evidence type="ECO:0000259" key="2">
    <source>
        <dbReference type="Pfam" id="PF15733"/>
    </source>
</evidence>
<evidence type="ECO:0000256" key="1">
    <source>
        <dbReference type="SAM" id="MobiDB-lite"/>
    </source>
</evidence>